<evidence type="ECO:0000256" key="1">
    <source>
        <dbReference type="ARBA" id="ARBA00023224"/>
    </source>
</evidence>
<organism evidence="5 6">
    <name type="scientific">Thalassospira povalilytica</name>
    <dbReference type="NCBI Taxonomy" id="732237"/>
    <lineage>
        <taxon>Bacteria</taxon>
        <taxon>Pseudomonadati</taxon>
        <taxon>Pseudomonadota</taxon>
        <taxon>Alphaproteobacteria</taxon>
        <taxon>Rhodospirillales</taxon>
        <taxon>Thalassospiraceae</taxon>
        <taxon>Thalassospira</taxon>
    </lineage>
</organism>
<comment type="caution">
    <text evidence="5">The sequence shown here is derived from an EMBL/GenBank/DDBJ whole genome shotgun (WGS) entry which is preliminary data.</text>
</comment>
<dbReference type="PANTHER" id="PTHR32089">
    <property type="entry name" value="METHYL-ACCEPTING CHEMOTAXIS PROTEIN MCPB"/>
    <property type="match status" value="1"/>
</dbReference>
<dbReference type="Pfam" id="PF00015">
    <property type="entry name" value="MCPsignal"/>
    <property type="match status" value="1"/>
</dbReference>
<feature type="domain" description="Methyl-accepting transducer" evidence="4">
    <location>
        <begin position="43"/>
        <end position="203"/>
    </location>
</feature>
<evidence type="ECO:0000313" key="5">
    <source>
        <dbReference type="EMBL" id="MBN8198415.1"/>
    </source>
</evidence>
<reference evidence="5" key="1">
    <citation type="submission" date="2020-12" db="EMBL/GenBank/DDBJ databases">
        <title>Oil enriched cultivation method for isolating marine PHA-producing bacteria.</title>
        <authorList>
            <person name="Zheng W."/>
            <person name="Yu S."/>
            <person name="Huang Y."/>
        </authorList>
    </citation>
    <scope>NUCLEOTIDE SEQUENCE</scope>
    <source>
        <strain evidence="5">SY-2-3</strain>
    </source>
</reference>
<dbReference type="RefSeq" id="WP_206928234.1">
    <property type="nucleotide sequence ID" value="NZ_JAEKJW010000003.1"/>
</dbReference>
<dbReference type="Pfam" id="PF00497">
    <property type="entry name" value="SBP_bac_3"/>
    <property type="match status" value="1"/>
</dbReference>
<dbReference type="PROSITE" id="PS50111">
    <property type="entry name" value="CHEMOTAXIS_TRANSDUC_2"/>
    <property type="match status" value="1"/>
</dbReference>
<dbReference type="InterPro" id="IPR004089">
    <property type="entry name" value="MCPsignal_dom"/>
</dbReference>
<dbReference type="PANTHER" id="PTHR32089:SF112">
    <property type="entry name" value="LYSOZYME-LIKE PROTEIN-RELATED"/>
    <property type="match status" value="1"/>
</dbReference>
<evidence type="ECO:0000313" key="6">
    <source>
        <dbReference type="Proteomes" id="UP000664405"/>
    </source>
</evidence>
<dbReference type="GO" id="GO:0016020">
    <property type="term" value="C:membrane"/>
    <property type="evidence" value="ECO:0007669"/>
    <property type="project" value="InterPro"/>
</dbReference>
<evidence type="ECO:0000256" key="2">
    <source>
        <dbReference type="PROSITE-ProRule" id="PRU00284"/>
    </source>
</evidence>
<dbReference type="Proteomes" id="UP000664405">
    <property type="component" value="Unassembled WGS sequence"/>
</dbReference>
<protein>
    <submittedName>
        <fullName evidence="5">Transporter substrate-binding domain-containing protein</fullName>
    </submittedName>
</protein>
<evidence type="ECO:0000259" key="4">
    <source>
        <dbReference type="PROSITE" id="PS50111"/>
    </source>
</evidence>
<gene>
    <name evidence="5" type="ORF">JF547_18240</name>
</gene>
<accession>A0A8I1SL67</accession>
<proteinExistence type="predicted"/>
<feature type="compositionally biased region" description="Basic and acidic residues" evidence="3">
    <location>
        <begin position="8"/>
        <end position="19"/>
    </location>
</feature>
<sequence length="611" mass="66212">MEETILAPRDDSITQDDHVSTPQQHDASDLAEDAETEEKSTTSSNDLAPLMRGISSALDYIEHLLTFANTAGESQDSLMREIDVRSNNLRTGLDQTKREIDESTATASTVQDATRTTVSSKTDAIRSDLEKISQDLETKAEGATKVLSAIEDIGKGIKLLALNATIEAARAGEHGRGFAVVAKEVGNLAQSTMQRTNEAVDLIDLSDVTRSLRESMANIGSDLDSLGSEIEEALGGLKDRFAAMSGRLDHISGHNQVVFELLDASKESSARTRSKVSWATGEIGNLSACTTDETAISAKLSQFLRSNHIHDDPAYDRLADIKSRGKIRIAIDPALVGASFRPQKNGPLHGIDIDYAHAFAKSIGVACEFVEHPWDLLTELLFAGKKAGQPPADVVWCALPPSDFYKGVAFSDTYTYLNFSLIRRPENTSINTVADLEGKVLGTVNDPAALAVLEDVGLRWADNENKPGGIAKLSNMIAYGDISRVHDAVATGAIDAFAGDHPVFHWASSNPQSPWHGRLEVLPKPILPHPFFYVAAVAADPASYTLLCAINDFIARFRTTPERGAIEKLWQGEAINHHLTYKDEAGNLIGADELANSYQAHCRKFNIDPAK</sequence>
<dbReference type="Gene3D" id="1.10.287.950">
    <property type="entry name" value="Methyl-accepting chemotaxis protein"/>
    <property type="match status" value="1"/>
</dbReference>
<dbReference type="GO" id="GO:0007165">
    <property type="term" value="P:signal transduction"/>
    <property type="evidence" value="ECO:0007669"/>
    <property type="project" value="UniProtKB-KW"/>
</dbReference>
<dbReference type="SMART" id="SM00283">
    <property type="entry name" value="MA"/>
    <property type="match status" value="1"/>
</dbReference>
<dbReference type="SUPFAM" id="SSF53850">
    <property type="entry name" value="Periplasmic binding protein-like II"/>
    <property type="match status" value="1"/>
</dbReference>
<keyword evidence="1 2" id="KW-0807">Transducer</keyword>
<dbReference type="AlphaFoldDB" id="A0A8I1SL67"/>
<dbReference type="EMBL" id="JAEKJW010000003">
    <property type="protein sequence ID" value="MBN8198415.1"/>
    <property type="molecule type" value="Genomic_DNA"/>
</dbReference>
<name>A0A8I1SL67_9PROT</name>
<dbReference type="Gene3D" id="3.40.190.10">
    <property type="entry name" value="Periplasmic binding protein-like II"/>
    <property type="match status" value="2"/>
</dbReference>
<evidence type="ECO:0000256" key="3">
    <source>
        <dbReference type="SAM" id="MobiDB-lite"/>
    </source>
</evidence>
<dbReference type="SMART" id="SM00062">
    <property type="entry name" value="PBPb"/>
    <property type="match status" value="1"/>
</dbReference>
<dbReference type="SUPFAM" id="SSF58104">
    <property type="entry name" value="Methyl-accepting chemotaxis protein (MCP) signaling domain"/>
    <property type="match status" value="1"/>
</dbReference>
<feature type="region of interest" description="Disordered" evidence="3">
    <location>
        <begin position="1"/>
        <end position="48"/>
    </location>
</feature>
<dbReference type="InterPro" id="IPR001638">
    <property type="entry name" value="Solute-binding_3/MltF_N"/>
</dbReference>